<gene>
    <name evidence="2" type="ORF">Q9291_08355</name>
</gene>
<name>A0ABT9JTK0_9PROT</name>
<keyword evidence="1" id="KW-0472">Membrane</keyword>
<reference evidence="3" key="1">
    <citation type="journal article" date="2019" name="Int. J. Syst. Evol. Microbiol.">
        <title>The Global Catalogue of Microorganisms (GCM) 10K type strain sequencing project: providing services to taxonomists for standard genome sequencing and annotation.</title>
        <authorList>
            <consortium name="The Broad Institute Genomics Platform"/>
            <consortium name="The Broad Institute Genome Sequencing Center for Infectious Disease"/>
            <person name="Wu L."/>
            <person name="Ma J."/>
        </authorList>
    </citation>
    <scope>NUCLEOTIDE SEQUENCE [LARGE SCALE GENOMIC DNA]</scope>
    <source>
        <strain evidence="3">VKM B-3159</strain>
    </source>
</reference>
<evidence type="ECO:0000313" key="2">
    <source>
        <dbReference type="EMBL" id="MDP8567861.1"/>
    </source>
</evidence>
<protein>
    <submittedName>
        <fullName evidence="2">Uncharacterized protein</fullName>
    </submittedName>
</protein>
<organism evidence="2 3">
    <name type="scientific">Methylophilus aquaticus</name>
    <dbReference type="NCBI Taxonomy" id="1971610"/>
    <lineage>
        <taxon>Bacteria</taxon>
        <taxon>Pseudomonadati</taxon>
        <taxon>Pseudomonadota</taxon>
        <taxon>Betaproteobacteria</taxon>
        <taxon>Nitrosomonadales</taxon>
        <taxon>Methylophilaceae</taxon>
        <taxon>Methylophilus</taxon>
    </lineage>
</organism>
<dbReference type="Proteomes" id="UP001225906">
    <property type="component" value="Unassembled WGS sequence"/>
</dbReference>
<dbReference type="RefSeq" id="WP_306389584.1">
    <property type="nucleotide sequence ID" value="NZ_JAVCAP010000015.1"/>
</dbReference>
<keyword evidence="1" id="KW-1133">Transmembrane helix</keyword>
<feature type="transmembrane region" description="Helical" evidence="1">
    <location>
        <begin position="12"/>
        <end position="32"/>
    </location>
</feature>
<keyword evidence="1" id="KW-0812">Transmembrane</keyword>
<proteinExistence type="predicted"/>
<keyword evidence="3" id="KW-1185">Reference proteome</keyword>
<comment type="caution">
    <text evidence="2">The sequence shown here is derived from an EMBL/GenBank/DDBJ whole genome shotgun (WGS) entry which is preliminary data.</text>
</comment>
<dbReference type="EMBL" id="JAVCAP010000015">
    <property type="protein sequence ID" value="MDP8567861.1"/>
    <property type="molecule type" value="Genomic_DNA"/>
</dbReference>
<accession>A0ABT9JTK0</accession>
<evidence type="ECO:0000256" key="1">
    <source>
        <dbReference type="SAM" id="Phobius"/>
    </source>
</evidence>
<sequence length="202" mass="23142">MSGHSVLVALRWPLGIWLLVTLLAVAGNVVALQRLLGTRQQLVQLNVHLLQQQAHTRQTQQHGQLYTFYQQRAQHWREIGLSATADPLAWQDATYQIQQVSRLPHVRYTLKSTLYDASQHWPAPRLPAPLGLQITPAVISSVGMHEAELLQWLQQLQEYYAEALIVRECTWILSDNQTAVESQCLLHWMHLPFDESTQSEAR</sequence>
<evidence type="ECO:0000313" key="3">
    <source>
        <dbReference type="Proteomes" id="UP001225906"/>
    </source>
</evidence>